<feature type="region of interest" description="Disordered" evidence="1">
    <location>
        <begin position="27"/>
        <end position="71"/>
    </location>
</feature>
<protein>
    <submittedName>
        <fullName evidence="2">Uncharacterized protein</fullName>
    </submittedName>
</protein>
<organism evidence="2 3">
    <name type="scientific">Methylopila capsulata</name>
    <dbReference type="NCBI Taxonomy" id="61654"/>
    <lineage>
        <taxon>Bacteria</taxon>
        <taxon>Pseudomonadati</taxon>
        <taxon>Pseudomonadota</taxon>
        <taxon>Alphaproteobacteria</taxon>
        <taxon>Hyphomicrobiales</taxon>
        <taxon>Methylopilaceae</taxon>
        <taxon>Methylopila</taxon>
    </lineage>
</organism>
<sequence>MCSACHAYKLVAARAMSRERWDKTMTLMPDKHGMPEARGRGPQGNPRLSGATHPPKKAKGTGVLEIPFAPR</sequence>
<reference evidence="2" key="1">
    <citation type="journal article" date="2014" name="Int. J. Syst. Evol. Microbiol.">
        <title>Complete genome sequence of Corynebacterium casei LMG S-19264T (=DSM 44701T), isolated from a smear-ripened cheese.</title>
        <authorList>
            <consortium name="US DOE Joint Genome Institute (JGI-PGF)"/>
            <person name="Walter F."/>
            <person name="Albersmeier A."/>
            <person name="Kalinowski J."/>
            <person name="Ruckert C."/>
        </authorList>
    </citation>
    <scope>NUCLEOTIDE SEQUENCE</scope>
    <source>
        <strain evidence="2">VKM B-1606</strain>
    </source>
</reference>
<reference evidence="2" key="2">
    <citation type="submission" date="2023-01" db="EMBL/GenBank/DDBJ databases">
        <authorList>
            <person name="Sun Q."/>
            <person name="Evtushenko L."/>
        </authorList>
    </citation>
    <scope>NUCLEOTIDE SEQUENCE</scope>
    <source>
        <strain evidence="2">VKM B-1606</strain>
    </source>
</reference>
<dbReference type="Gene3D" id="1.10.760.10">
    <property type="entry name" value="Cytochrome c-like domain"/>
    <property type="match status" value="1"/>
</dbReference>
<name>A0A9W6ITS4_9HYPH</name>
<dbReference type="Proteomes" id="UP001143400">
    <property type="component" value="Unassembled WGS sequence"/>
</dbReference>
<accession>A0A9W6ITS4</accession>
<dbReference type="AlphaFoldDB" id="A0A9W6ITS4"/>
<dbReference type="InterPro" id="IPR036909">
    <property type="entry name" value="Cyt_c-like_dom_sf"/>
</dbReference>
<gene>
    <name evidence="2" type="ORF">GCM10008170_24350</name>
</gene>
<evidence type="ECO:0000256" key="1">
    <source>
        <dbReference type="SAM" id="MobiDB-lite"/>
    </source>
</evidence>
<comment type="caution">
    <text evidence="2">The sequence shown here is derived from an EMBL/GenBank/DDBJ whole genome shotgun (WGS) entry which is preliminary data.</text>
</comment>
<evidence type="ECO:0000313" key="3">
    <source>
        <dbReference type="Proteomes" id="UP001143400"/>
    </source>
</evidence>
<dbReference type="EMBL" id="BSFF01000003">
    <property type="protein sequence ID" value="GLK56416.1"/>
    <property type="molecule type" value="Genomic_DNA"/>
</dbReference>
<dbReference type="GO" id="GO:0009055">
    <property type="term" value="F:electron transfer activity"/>
    <property type="evidence" value="ECO:0007669"/>
    <property type="project" value="InterPro"/>
</dbReference>
<proteinExistence type="predicted"/>
<feature type="compositionally biased region" description="Basic and acidic residues" evidence="1">
    <location>
        <begin position="27"/>
        <end position="39"/>
    </location>
</feature>
<dbReference type="GO" id="GO:0020037">
    <property type="term" value="F:heme binding"/>
    <property type="evidence" value="ECO:0007669"/>
    <property type="project" value="InterPro"/>
</dbReference>
<evidence type="ECO:0000313" key="2">
    <source>
        <dbReference type="EMBL" id="GLK56416.1"/>
    </source>
</evidence>